<reference evidence="2 3" key="1">
    <citation type="journal article" date="2015" name="Antonie Van Leeuwenhoek">
        <title>Streptomyces klenkii sp. nov., isolated from deep marine sediment.</title>
        <authorList>
            <person name="Veyisoglu A."/>
            <person name="Sahin N."/>
        </authorList>
    </citation>
    <scope>NUCLEOTIDE SEQUENCE [LARGE SCALE GENOMIC DNA]</scope>
    <source>
        <strain evidence="2 3">KCTC 29202</strain>
    </source>
</reference>
<organism evidence="2 3">
    <name type="scientific">Streptomyces klenkii</name>
    <dbReference type="NCBI Taxonomy" id="1420899"/>
    <lineage>
        <taxon>Bacteria</taxon>
        <taxon>Bacillati</taxon>
        <taxon>Actinomycetota</taxon>
        <taxon>Actinomycetes</taxon>
        <taxon>Kitasatosporales</taxon>
        <taxon>Streptomycetaceae</taxon>
        <taxon>Streptomyces</taxon>
    </lineage>
</organism>
<keyword evidence="3" id="KW-1185">Reference proteome</keyword>
<dbReference type="OrthoDB" id="5242307at2"/>
<name>A0A3B0BT21_9ACTN</name>
<feature type="compositionally biased region" description="Low complexity" evidence="1">
    <location>
        <begin position="1"/>
        <end position="11"/>
    </location>
</feature>
<accession>A0A3B0BT21</accession>
<dbReference type="AlphaFoldDB" id="A0A3B0BT21"/>
<sequence length="439" mass="46766">MRDVTGRWWRSGRGGTRAGSRGPARRAACGLAAALLALQAALTGCSALSGDDGGRDRALQGALDRWAAALRDRDENAFLAAVDPAADAYRAEQRRVFANLAAVPLAAWDYRLVRTGGFAPERGDGGGRRVAAEAELRYRLAGYDGVPVTTRTRLTLVERGGRWYVAAETAPRGGGQLWQQGPVTVVRGERSLVLGVGQDRERLRALADLADKAVPAVGAAWHAGPREWPGRVVVEMPASLERMAALLDSPVSNYRGIAAVTTGEAGGTGAAAPADRIIVNPEAYGVLGEFGRRIVLTHETAHVATRARTTKATPLWLSEGFADWAAYRGTGRTARQAAPELARAAAAGALPRELPGDPDFGFAGEAGKLARAYEEGWLACRLIAERWSEEKLVAFYRAVGAHGHRDGAVETALRNVLGISPAEFTERWRTYVTEQLGSG</sequence>
<proteinExistence type="predicted"/>
<comment type="caution">
    <text evidence="2">The sequence shown here is derived from an EMBL/GenBank/DDBJ whole genome shotgun (WGS) entry which is preliminary data.</text>
</comment>
<evidence type="ECO:0000256" key="1">
    <source>
        <dbReference type="SAM" id="MobiDB-lite"/>
    </source>
</evidence>
<dbReference type="EMBL" id="RBAM01000003">
    <property type="protein sequence ID" value="RKN75399.1"/>
    <property type="molecule type" value="Genomic_DNA"/>
</dbReference>
<feature type="region of interest" description="Disordered" evidence="1">
    <location>
        <begin position="1"/>
        <end position="23"/>
    </location>
</feature>
<gene>
    <name evidence="2" type="ORF">D7231_08140</name>
</gene>
<dbReference type="Proteomes" id="UP000270343">
    <property type="component" value="Unassembled WGS sequence"/>
</dbReference>
<evidence type="ECO:0000313" key="2">
    <source>
        <dbReference type="EMBL" id="RKN75399.1"/>
    </source>
</evidence>
<protein>
    <submittedName>
        <fullName evidence="2">Uncharacterized protein</fullName>
    </submittedName>
</protein>
<evidence type="ECO:0000313" key="3">
    <source>
        <dbReference type="Proteomes" id="UP000270343"/>
    </source>
</evidence>